<evidence type="ECO:0000313" key="3">
    <source>
        <dbReference type="Proteomes" id="UP000232122"/>
    </source>
</evidence>
<evidence type="ECO:0000313" key="2">
    <source>
        <dbReference type="EMBL" id="MDV6237635.1"/>
    </source>
</evidence>
<feature type="domain" description="Trimeric autotransporter adhesin YadA-like stalk" evidence="1">
    <location>
        <begin position="158"/>
        <end position="195"/>
    </location>
</feature>
<proteinExistence type="predicted"/>
<dbReference type="Proteomes" id="UP000232122">
    <property type="component" value="Unassembled WGS sequence"/>
</dbReference>
<protein>
    <recommendedName>
        <fullName evidence="1">Trimeric autotransporter adhesin YadA-like stalk domain-containing protein</fullName>
    </recommendedName>
</protein>
<accession>A0AAE4U1M9</accession>
<dbReference type="Pfam" id="PF05662">
    <property type="entry name" value="YadA_stalk"/>
    <property type="match status" value="1"/>
</dbReference>
<dbReference type="InterPro" id="IPR008635">
    <property type="entry name" value="Coiled_stalk_dom"/>
</dbReference>
<sequence length="298" mass="32878">MALPPILTGRQDINWRYDEITGQFVIQEILGEVHEVVEFPELDGRRGFRLNERPLDNGTIRIYKGYVLEDKTPANLQSRVTSEPIGPQINVTPSTMKVVVPSTVDLGTRYISAYFGVGGGKTVENDLYIQYVALNSKLSRDGSLPMTGNLNFNSNKAVNLANGTNPSDGVNFSQLTSLSNSLTTEVNARSNADTTINSKLNPLLNLVKWSKFSLRERDYANDNASGTLGMESYAGQKGILLWYNVRTCIGGVGAYGNGDSDFQIIDDQGSGQYNFRWTSPGNALMRWILVQWASDYAP</sequence>
<dbReference type="Gene3D" id="6.10.250.2040">
    <property type="match status" value="1"/>
</dbReference>
<keyword evidence="3" id="KW-1185">Reference proteome</keyword>
<name>A0AAE4U1M9_9LEPT</name>
<dbReference type="GO" id="GO:0019867">
    <property type="term" value="C:outer membrane"/>
    <property type="evidence" value="ECO:0007669"/>
    <property type="project" value="InterPro"/>
</dbReference>
<dbReference type="RefSeq" id="WP_100747435.1">
    <property type="nucleotide sequence ID" value="NZ_NPEF02000028.1"/>
</dbReference>
<dbReference type="EMBL" id="NPEF02000028">
    <property type="protein sequence ID" value="MDV6237635.1"/>
    <property type="molecule type" value="Genomic_DNA"/>
</dbReference>
<evidence type="ECO:0000259" key="1">
    <source>
        <dbReference type="Pfam" id="PF05662"/>
    </source>
</evidence>
<dbReference type="AlphaFoldDB" id="A0AAE4U1M9"/>
<gene>
    <name evidence="2" type="ORF">CH379_018535</name>
</gene>
<reference evidence="2 3" key="1">
    <citation type="journal article" date="2018" name="Microb. Genom.">
        <title>Deciphering the unexplored Leptospira diversity from soils uncovers genomic evolution to virulence.</title>
        <authorList>
            <person name="Thibeaux R."/>
            <person name="Iraola G."/>
            <person name="Ferres I."/>
            <person name="Bierque E."/>
            <person name="Girault D."/>
            <person name="Soupe-Gilbert M.E."/>
            <person name="Picardeau M."/>
            <person name="Goarant C."/>
        </authorList>
    </citation>
    <scope>NUCLEOTIDE SEQUENCE [LARGE SCALE GENOMIC DNA]</scope>
    <source>
        <strain evidence="2 3">ATI7-C-A5</strain>
    </source>
</reference>
<organism evidence="2 3">
    <name type="scientific">Leptospira ellisii</name>
    <dbReference type="NCBI Taxonomy" id="2023197"/>
    <lineage>
        <taxon>Bacteria</taxon>
        <taxon>Pseudomonadati</taxon>
        <taxon>Spirochaetota</taxon>
        <taxon>Spirochaetia</taxon>
        <taxon>Leptospirales</taxon>
        <taxon>Leptospiraceae</taxon>
        <taxon>Leptospira</taxon>
    </lineage>
</organism>
<comment type="caution">
    <text evidence="2">The sequence shown here is derived from an EMBL/GenBank/DDBJ whole genome shotgun (WGS) entry which is preliminary data.</text>
</comment>